<dbReference type="NCBIfam" id="TIGR02436">
    <property type="entry name" value="four helix bundle protein"/>
    <property type="match status" value="1"/>
</dbReference>
<proteinExistence type="predicted"/>
<dbReference type="PANTHER" id="PTHR38471:SF2">
    <property type="entry name" value="FOUR HELIX BUNDLE PROTEIN"/>
    <property type="match status" value="1"/>
</dbReference>
<dbReference type="EMBL" id="DRKP01000082">
    <property type="protein sequence ID" value="HEB96222.1"/>
    <property type="molecule type" value="Genomic_DNA"/>
</dbReference>
<reference evidence="1" key="1">
    <citation type="journal article" date="2020" name="mSystems">
        <title>Genome- and Community-Level Interaction Insights into Carbon Utilization and Element Cycling Functions of Hydrothermarchaeota in Hydrothermal Sediment.</title>
        <authorList>
            <person name="Zhou Z."/>
            <person name="Liu Y."/>
            <person name="Xu W."/>
            <person name="Pan J."/>
            <person name="Luo Z.H."/>
            <person name="Li M."/>
        </authorList>
    </citation>
    <scope>NUCLEOTIDE SEQUENCE [LARGE SCALE GENOMIC DNA]</scope>
    <source>
        <strain evidence="1">HyVt-443</strain>
    </source>
</reference>
<dbReference type="Gene3D" id="1.20.1440.60">
    <property type="entry name" value="23S rRNA-intervening sequence"/>
    <property type="match status" value="1"/>
</dbReference>
<name>A0A831RJ62_9GAMM</name>
<dbReference type="Proteomes" id="UP000886251">
    <property type="component" value="Unassembled WGS sequence"/>
</dbReference>
<comment type="caution">
    <text evidence="1">The sequence shown here is derived from an EMBL/GenBank/DDBJ whole genome shotgun (WGS) entry which is preliminary data.</text>
</comment>
<gene>
    <name evidence="1" type="ORF">ENI96_07310</name>
</gene>
<sequence>MERKPHAQLEAWKSAMDLVEEIYRTTENFPRHELFGLVSQMRRSAVSIPSNIAEGAARSSRKELLNFLSMARGSLSELDTQQEIAIRVGLMPPNQQLSNLLDQTSRLMTGLYKKLRSTIEP</sequence>
<dbReference type="InterPro" id="IPR036583">
    <property type="entry name" value="23S_rRNA_IVS_sf"/>
</dbReference>
<dbReference type="AlphaFoldDB" id="A0A831RJ62"/>
<dbReference type="SUPFAM" id="SSF158446">
    <property type="entry name" value="IVS-encoded protein-like"/>
    <property type="match status" value="1"/>
</dbReference>
<dbReference type="Pfam" id="PF05635">
    <property type="entry name" value="23S_rRNA_IVP"/>
    <property type="match status" value="1"/>
</dbReference>
<dbReference type="InterPro" id="IPR012657">
    <property type="entry name" value="23S_rRNA-intervening_sequence"/>
</dbReference>
<evidence type="ECO:0000313" key="1">
    <source>
        <dbReference type="EMBL" id="HEB96222.1"/>
    </source>
</evidence>
<dbReference type="PANTHER" id="PTHR38471">
    <property type="entry name" value="FOUR HELIX BUNDLE PROTEIN"/>
    <property type="match status" value="1"/>
</dbReference>
<dbReference type="CDD" id="cd16377">
    <property type="entry name" value="23S_rRNA_IVP_like"/>
    <property type="match status" value="1"/>
</dbReference>
<accession>A0A831RJ62</accession>
<organism evidence="1">
    <name type="scientific">Sedimenticola thiotaurini</name>
    <dbReference type="NCBI Taxonomy" id="1543721"/>
    <lineage>
        <taxon>Bacteria</taxon>
        <taxon>Pseudomonadati</taxon>
        <taxon>Pseudomonadota</taxon>
        <taxon>Gammaproteobacteria</taxon>
        <taxon>Chromatiales</taxon>
        <taxon>Sedimenticolaceae</taxon>
        <taxon>Sedimenticola</taxon>
    </lineage>
</organism>
<protein>
    <submittedName>
        <fullName evidence="1">Four helix bundle protein</fullName>
    </submittedName>
</protein>